<evidence type="ECO:0000313" key="3">
    <source>
        <dbReference type="Proteomes" id="UP000070186"/>
    </source>
</evidence>
<keyword evidence="1" id="KW-0812">Transmembrane</keyword>
<feature type="transmembrane region" description="Helical" evidence="1">
    <location>
        <begin position="180"/>
        <end position="197"/>
    </location>
</feature>
<comment type="caution">
    <text evidence="2">The sequence shown here is derived from an EMBL/GenBank/DDBJ whole genome shotgun (WGS) entry which is preliminary data.</text>
</comment>
<evidence type="ECO:0000256" key="1">
    <source>
        <dbReference type="SAM" id="Phobius"/>
    </source>
</evidence>
<feature type="transmembrane region" description="Helical" evidence="1">
    <location>
        <begin position="74"/>
        <end position="91"/>
    </location>
</feature>
<gene>
    <name evidence="2" type="ORF">AT959_18695</name>
</gene>
<keyword evidence="1" id="KW-0472">Membrane</keyword>
<evidence type="ECO:0000313" key="2">
    <source>
        <dbReference type="EMBL" id="KXB29214.1"/>
    </source>
</evidence>
<feature type="transmembrane region" description="Helical" evidence="1">
    <location>
        <begin position="265"/>
        <end position="287"/>
    </location>
</feature>
<dbReference type="AlphaFoldDB" id="A0A133XE46"/>
<feature type="transmembrane region" description="Helical" evidence="1">
    <location>
        <begin position="232"/>
        <end position="253"/>
    </location>
</feature>
<feature type="transmembrane region" description="Helical" evidence="1">
    <location>
        <begin position="150"/>
        <end position="168"/>
    </location>
</feature>
<dbReference type="RefSeq" id="WP_066886680.1">
    <property type="nucleotide sequence ID" value="NZ_LODL01000039.1"/>
</dbReference>
<accession>A0A133XE46</accession>
<dbReference type="Proteomes" id="UP000070186">
    <property type="component" value="Unassembled WGS sequence"/>
</dbReference>
<feature type="transmembrane region" description="Helical" evidence="1">
    <location>
        <begin position="299"/>
        <end position="318"/>
    </location>
</feature>
<dbReference type="EMBL" id="LODL01000039">
    <property type="protein sequence ID" value="KXB29214.1"/>
    <property type="molecule type" value="Genomic_DNA"/>
</dbReference>
<reference evidence="2 3" key="1">
    <citation type="submission" date="2015-12" db="EMBL/GenBank/DDBJ databases">
        <title>Nitrous oxide reduction kinetics distinguish bacteria harboring typical versus atypical NosZ.</title>
        <authorList>
            <person name="Yoon S."/>
            <person name="Nissen S."/>
            <person name="Park D."/>
            <person name="Sanford R.A."/>
            <person name="Loeffler F.E."/>
        </authorList>
    </citation>
    <scope>NUCLEOTIDE SEQUENCE [LARGE SCALE GENOMIC DNA]</scope>
    <source>
        <strain evidence="2 3">ATCC BAA-841</strain>
    </source>
</reference>
<feature type="transmembrane region" description="Helical" evidence="1">
    <location>
        <begin position="124"/>
        <end position="144"/>
    </location>
</feature>
<feature type="transmembrane region" description="Helical" evidence="1">
    <location>
        <begin position="12"/>
        <end position="36"/>
    </location>
</feature>
<dbReference type="STRING" id="281362.AT959_18695"/>
<feature type="transmembrane region" description="Helical" evidence="1">
    <location>
        <begin position="330"/>
        <end position="349"/>
    </location>
</feature>
<protein>
    <recommendedName>
        <fullName evidence="4">NnrS family protein</fullName>
    </recommendedName>
</protein>
<sequence length="358" mass="37340">MSASGDLRPGGRLPLLFFGMLSLLGGVLAGLARLGWEVPTAAAQAAGVHGPLMITAFFGTVISLERAVAAGRRWAYLAPLAAGAGGLTLLAGAPLLIGQTLGSLAALGLIAASGVALRRQVAAFTVVLTLAAACWLVGNGLWLLTGDVNAGIAWWLLFLVLTIAGERLELTRFLPTPPIAQRLFIGIVAALLGAAAFGSQPLFGGGLLALAGWLLRYDIARRNIKTAGLTRFIAACLLSGYAWLAAAGLLGLAGAFSPGHPWRDAALHAISLGFVFAMVFGHAPIIFPAVTRIKIPYHPALYLPLVLLHLSLALRVFGGLSERFALRQHGALLNGLVLLIFIATLVTLVRRNAQRGPR</sequence>
<organism evidence="2 3">
    <name type="scientific">Dechloromonas denitrificans</name>
    <dbReference type="NCBI Taxonomy" id="281362"/>
    <lineage>
        <taxon>Bacteria</taxon>
        <taxon>Pseudomonadati</taxon>
        <taxon>Pseudomonadota</taxon>
        <taxon>Betaproteobacteria</taxon>
        <taxon>Rhodocyclales</taxon>
        <taxon>Azonexaceae</taxon>
        <taxon>Dechloromonas</taxon>
    </lineage>
</organism>
<keyword evidence="1" id="KW-1133">Transmembrane helix</keyword>
<feature type="transmembrane region" description="Helical" evidence="1">
    <location>
        <begin position="42"/>
        <end position="62"/>
    </location>
</feature>
<proteinExistence type="predicted"/>
<keyword evidence="3" id="KW-1185">Reference proteome</keyword>
<evidence type="ECO:0008006" key="4">
    <source>
        <dbReference type="Google" id="ProtNLM"/>
    </source>
</evidence>
<name>A0A133XE46_9RHOO</name>